<dbReference type="Gene3D" id="3.90.70.130">
    <property type="match status" value="1"/>
</dbReference>
<dbReference type="InterPro" id="IPR045151">
    <property type="entry name" value="DCAF8"/>
</dbReference>
<dbReference type="Proteomes" id="UP000887572">
    <property type="component" value="Unplaced"/>
</dbReference>
<reference evidence="6" key="1">
    <citation type="submission" date="2022-11" db="UniProtKB">
        <authorList>
            <consortium name="WormBaseParasite"/>
        </authorList>
    </citation>
    <scope>IDENTIFICATION</scope>
</reference>
<dbReference type="InterPro" id="IPR036322">
    <property type="entry name" value="WD40_repeat_dom_sf"/>
</dbReference>
<dbReference type="InterPro" id="IPR015943">
    <property type="entry name" value="WD40/YVTN_repeat-like_dom_sf"/>
</dbReference>
<keyword evidence="5" id="KW-1185">Reference proteome</keyword>
<keyword evidence="1" id="KW-0853">WD repeat</keyword>
<dbReference type="PANTHER" id="PTHR15574">
    <property type="entry name" value="WD REPEAT DOMAIN-CONTAINING FAMILY"/>
    <property type="match status" value="1"/>
</dbReference>
<dbReference type="Gene3D" id="1.25.40.10">
    <property type="entry name" value="Tetratricopeptide repeat domain"/>
    <property type="match status" value="1"/>
</dbReference>
<dbReference type="Gene3D" id="2.130.10.10">
    <property type="entry name" value="YVTN repeat-like/Quinoprotein amine dehydrogenase"/>
    <property type="match status" value="2"/>
</dbReference>
<proteinExistence type="predicted"/>
<dbReference type="GO" id="GO:0016787">
    <property type="term" value="F:hydrolase activity"/>
    <property type="evidence" value="ECO:0007669"/>
    <property type="project" value="UniProtKB-KW"/>
</dbReference>
<name>A0A914H495_GLORO</name>
<feature type="domain" description="UFSP1/2/DUB catalytic" evidence="4">
    <location>
        <begin position="53"/>
        <end position="216"/>
    </location>
</feature>
<accession>A0A914H495</accession>
<protein>
    <recommendedName>
        <fullName evidence="4">UFSP1/2/DUB catalytic domain-containing protein</fullName>
    </recommendedName>
</protein>
<dbReference type="InterPro" id="IPR001680">
    <property type="entry name" value="WD40_rpt"/>
</dbReference>
<dbReference type="GO" id="GO:0005737">
    <property type="term" value="C:cytoplasm"/>
    <property type="evidence" value="ECO:0007669"/>
    <property type="project" value="TreeGrafter"/>
</dbReference>
<dbReference type="InterPro" id="IPR012462">
    <property type="entry name" value="UFSP1/2_DUB_cat"/>
</dbReference>
<dbReference type="Pfam" id="PF00400">
    <property type="entry name" value="WD40"/>
    <property type="match status" value="2"/>
</dbReference>
<dbReference type="PANTHER" id="PTHR15574:SF40">
    <property type="entry name" value="WD AND TETRATRICOPEPTIDE REPEATS PROTEIN 1"/>
    <property type="match status" value="1"/>
</dbReference>
<dbReference type="SMART" id="SM00320">
    <property type="entry name" value="WD40"/>
    <property type="match status" value="4"/>
</dbReference>
<evidence type="ECO:0000256" key="1">
    <source>
        <dbReference type="ARBA" id="ARBA00022574"/>
    </source>
</evidence>
<dbReference type="SUPFAM" id="SSF48452">
    <property type="entry name" value="TPR-like"/>
    <property type="match status" value="1"/>
</dbReference>
<evidence type="ECO:0000256" key="3">
    <source>
        <dbReference type="ARBA" id="ARBA00022801"/>
    </source>
</evidence>
<evidence type="ECO:0000259" key="4">
    <source>
        <dbReference type="Pfam" id="PF07910"/>
    </source>
</evidence>
<dbReference type="GO" id="GO:0045717">
    <property type="term" value="P:negative regulation of fatty acid biosynthetic process"/>
    <property type="evidence" value="ECO:0007669"/>
    <property type="project" value="TreeGrafter"/>
</dbReference>
<sequence length="836" mass="94265">MPSFKCAAMGGNPMEEGTTAASAATNDEKLDSEDLAGLVINPHDGIKTQPKHKRAVVRGKYAYYHYGQHSLDDAGWGCAYRSFQTVCSWLKFQNHIDASKPIPSHRQIQQCLVAIGDKTPNFVGSNKWIGSLELSFCLDSMFNITSKILSSKSGADLGEHARALIYHFESGASPVMIGGGQLAHTILGVDYNVRLGDCQYLVLDPHYTGRDNLDEVLEVTIPMGLVNRIRQRELNSLVSKALFREQCVTKELVNSLTHTYTLNGHVGCVNSISWNVAGTLLRLNTSHTNNIFSVLFIPHARDRLIVSASGDAQVLLHDLEQQPSAGGGGEHRHIQRWECGGRVKKLGTCAAEPRLFWSTSEDGVLRQYDLRDNRTVDLLNMGEQYQLKSLASNEARPEMIAVGVSEAMVPVYDRRNMNEPVIRLLPANLYLGSEGRFLATHLAFNKKGDELIVNISSDNIYIFDVRDPNKHSSPDVLFMLKSFLSDDSKNSAANQGKNGTIPSTKHREDDKLLSEINQLKKTQELSGAIDQCSQLLSLHWGSFIHRLKILSKQLPDKAMQQQFAQLQCHNAFLHCLCTRACCFFERGWDGDQMDSIRDCLTVLRLSPTHKLAHFLLIKSLATLKQMPLATECFTYFCKLHHSDEHTAELELLLGEKKHEEGEFNLWTQEYDVSHRDYVQRYTGHLNINTDIKEANWFGPDDQYIVAGSDCGSMFIWERKTQCVVRTFKGDHYTVNCCQPHPQRCLIASSGIDDVIRFWEPASTQLKQSTEEGFPEEAEKRNISEFYELMKRNRRVRTPELLIPPVKMKRGEMTKTEEVRRKVLTLSNVNKCKGSGE</sequence>
<dbReference type="SUPFAM" id="SSF50978">
    <property type="entry name" value="WD40 repeat-like"/>
    <property type="match status" value="1"/>
</dbReference>
<dbReference type="WBParaSite" id="Gr19_v10_g13847.t1">
    <property type="protein sequence ID" value="Gr19_v10_g13847.t1"/>
    <property type="gene ID" value="Gr19_v10_g13847"/>
</dbReference>
<evidence type="ECO:0000313" key="6">
    <source>
        <dbReference type="WBParaSite" id="Gr19_v10_g13847.t1"/>
    </source>
</evidence>
<keyword evidence="3" id="KW-0378">Hydrolase</keyword>
<organism evidence="5 6">
    <name type="scientific">Globodera rostochiensis</name>
    <name type="common">Golden nematode worm</name>
    <name type="synonym">Heterodera rostochiensis</name>
    <dbReference type="NCBI Taxonomy" id="31243"/>
    <lineage>
        <taxon>Eukaryota</taxon>
        <taxon>Metazoa</taxon>
        <taxon>Ecdysozoa</taxon>
        <taxon>Nematoda</taxon>
        <taxon>Chromadorea</taxon>
        <taxon>Rhabditida</taxon>
        <taxon>Tylenchina</taxon>
        <taxon>Tylenchomorpha</taxon>
        <taxon>Tylenchoidea</taxon>
        <taxon>Heteroderidae</taxon>
        <taxon>Heteroderinae</taxon>
        <taxon>Globodera</taxon>
    </lineage>
</organism>
<evidence type="ECO:0000313" key="5">
    <source>
        <dbReference type="Proteomes" id="UP000887572"/>
    </source>
</evidence>
<dbReference type="GO" id="GO:0080008">
    <property type="term" value="C:Cul4-RING E3 ubiquitin ligase complex"/>
    <property type="evidence" value="ECO:0007669"/>
    <property type="project" value="TreeGrafter"/>
</dbReference>
<dbReference type="Pfam" id="PF07910">
    <property type="entry name" value="Peptidase_C78"/>
    <property type="match status" value="1"/>
</dbReference>
<dbReference type="AlphaFoldDB" id="A0A914H495"/>
<keyword evidence="2" id="KW-0677">Repeat</keyword>
<evidence type="ECO:0000256" key="2">
    <source>
        <dbReference type="ARBA" id="ARBA00022737"/>
    </source>
</evidence>
<dbReference type="InterPro" id="IPR011990">
    <property type="entry name" value="TPR-like_helical_dom_sf"/>
</dbReference>